<dbReference type="Proteomes" id="UP000504756">
    <property type="component" value="Unassembled WGS sequence"/>
</dbReference>
<dbReference type="GeneID" id="61073348"/>
<dbReference type="Proteomes" id="UP000181969">
    <property type="component" value="Unassembled WGS sequence"/>
</dbReference>
<dbReference type="Proteomes" id="UP001217324">
    <property type="component" value="Chromosome"/>
</dbReference>
<dbReference type="EMBL" id="CP118627">
    <property type="protein sequence ID" value="WEA13637.1"/>
    <property type="molecule type" value="Genomic_DNA"/>
</dbReference>
<dbReference type="OrthoDB" id="2242914at2"/>
<dbReference type="Proteomes" id="UP001157396">
    <property type="component" value="Unassembled WGS sequence"/>
</dbReference>
<evidence type="ECO:0000313" key="5">
    <source>
        <dbReference type="EMBL" id="WEA13637.1"/>
    </source>
</evidence>
<organism evidence="1 7">
    <name type="scientific">Lactococcus garvieae</name>
    <dbReference type="NCBI Taxonomy" id="1363"/>
    <lineage>
        <taxon>Bacteria</taxon>
        <taxon>Bacillati</taxon>
        <taxon>Bacillota</taxon>
        <taxon>Bacilli</taxon>
        <taxon>Lactobacillales</taxon>
        <taxon>Streptococcaceae</taxon>
        <taxon>Lactococcus</taxon>
    </lineage>
</organism>
<name>A0A173M677_9LACT</name>
<protein>
    <submittedName>
        <fullName evidence="1">Uncharacterized protein</fullName>
    </submittedName>
</protein>
<dbReference type="EMBL" id="CP109635">
    <property type="protein sequence ID" value="UYT10192.1"/>
    <property type="molecule type" value="Genomic_DNA"/>
</dbReference>
<dbReference type="AlphaFoldDB" id="A0A173M677"/>
<dbReference type="Proteomes" id="UP001164042">
    <property type="component" value="Chromosome"/>
</dbReference>
<proteinExistence type="predicted"/>
<evidence type="ECO:0000313" key="4">
    <source>
        <dbReference type="EMBL" id="UYT10192.1"/>
    </source>
</evidence>
<reference evidence="2" key="5">
    <citation type="submission" date="2023-04" db="EMBL/GenBank/DDBJ databases">
        <title>Genomic analysis of Lactococcus garvieae isolates.</title>
        <authorList>
            <person name="Zhanghang C."/>
        </authorList>
    </citation>
    <scope>NUCLEOTIDE SEQUENCE</scope>
    <source>
        <strain evidence="2">ZB-1</strain>
    </source>
</reference>
<sequence length="70" mass="8152">MTFTPKYVSPTYAGEKIVCVTRSQQGEISHLYQRFDSRCKLHFIVKKLGYYQSKEGEYRYIPANVLDVVA</sequence>
<dbReference type="EMBL" id="JARYTV010000009">
    <property type="protein sequence ID" value="MDH7960570.1"/>
    <property type="molecule type" value="Genomic_DNA"/>
</dbReference>
<reference evidence="3 6" key="1">
    <citation type="submission" date="2016-10" db="EMBL/GenBank/DDBJ databases">
        <authorList>
            <person name="de Groot N.N."/>
        </authorList>
    </citation>
    <scope>NUCLEOTIDE SEQUENCE [LARGE SCALE GENOMIC DNA]</scope>
    <source>
        <strain evidence="3 6">M79</strain>
    </source>
</reference>
<evidence type="ECO:0000313" key="1">
    <source>
        <dbReference type="EMBL" id="GFO52470.1"/>
    </source>
</evidence>
<reference evidence="5" key="4">
    <citation type="submission" date="2023-02" db="EMBL/GenBank/DDBJ databases">
        <title>Comparative genomics and fermentation flavor characterization of five lactic acid bacteria reveal flavor biosynthesis metabolic pathways in fermented muskmelon puree.</title>
        <authorList>
            <person name="Yuan L."/>
            <person name="Li M."/>
            <person name="Xu X."/>
            <person name="Lao F."/>
            <person name="Wu J."/>
        </authorList>
    </citation>
    <scope>NUCLEOTIDE SEQUENCE</scope>
    <source>
        <strain evidence="5">Pa-2</strain>
    </source>
</reference>
<accession>A0A173M677</accession>
<evidence type="ECO:0000313" key="3">
    <source>
        <dbReference type="EMBL" id="SFL42950.1"/>
    </source>
</evidence>
<reference evidence="1 7" key="2">
    <citation type="submission" date="2020-06" db="EMBL/GenBank/DDBJ databases">
        <title>Draft genome sequence of Lactic acid bacteria from Okinawan-style tofu.</title>
        <authorList>
            <person name="Takara I."/>
            <person name="Ikematsu S."/>
        </authorList>
    </citation>
    <scope>NUCLEOTIDE SEQUENCE [LARGE SCALE GENOMIC DNA]</scope>
    <source>
        <strain evidence="1">Lg38</strain>
        <strain evidence="7">lg38</strain>
    </source>
</reference>
<dbReference type="EMBL" id="BLXU01000011">
    <property type="protein sequence ID" value="GFO52470.1"/>
    <property type="molecule type" value="Genomic_DNA"/>
</dbReference>
<dbReference type="RefSeq" id="WP_016171080.1">
    <property type="nucleotide sequence ID" value="NZ_AP026069.1"/>
</dbReference>
<gene>
    <name evidence="1" type="ORF">ikelab_17450</name>
    <name evidence="4" type="ORF">OF801_09580</name>
    <name evidence="5" type="ORF">PWF74_09045</name>
    <name evidence="2" type="ORF">QHR29_08870</name>
    <name evidence="3" type="ORF">SAMN05216438_10956</name>
</gene>
<evidence type="ECO:0000313" key="7">
    <source>
        <dbReference type="Proteomes" id="UP000504756"/>
    </source>
</evidence>
<reference evidence="4" key="3">
    <citation type="submission" date="2022-10" db="EMBL/GenBank/DDBJ databases">
        <title>Genome assembly of Lactococcus garvieae isolates from cricket gut.</title>
        <authorList>
            <person name="Luecke A.R."/>
            <person name="Brown A.M.V."/>
            <person name="Wakeman C.A."/>
        </authorList>
    </citation>
    <scope>NUCLEOTIDE SEQUENCE</scope>
    <source>
        <strain evidence="4">Alexii-11_2</strain>
    </source>
</reference>
<dbReference type="EMBL" id="FOTJ01000009">
    <property type="protein sequence ID" value="SFL42950.1"/>
    <property type="molecule type" value="Genomic_DNA"/>
</dbReference>
<evidence type="ECO:0000313" key="6">
    <source>
        <dbReference type="Proteomes" id="UP000181969"/>
    </source>
</evidence>
<evidence type="ECO:0000313" key="2">
    <source>
        <dbReference type="EMBL" id="MDH7960570.1"/>
    </source>
</evidence>